<sequence length="626" mass="69488">MENVNCFKGLAKGVELLKEYLHAELLSHFDLCVIFLLLLRGELDIYERRSARTLLSMLVRRWPGISSESCNNRDVADEFDRLQDAARKVNWDVFTKRVLLRIRKRLGMSKKDYSQTERKQSLCSSSDYAYCSSCLGKEAAGMLYLLRRCVCKSRKSDNDNFPTSPVTTSADYSASINDNVSLANANLIPSILASERDDTSVRDGNSAGSTKTETNLPQGINHRLNRLVCVAKDAISQSNHNNLANFDYGTSCCGKCTKDPDSARIVAVISPFVVKDEVRFSKGSRRSAKRKIRAISGGDSSGLDYSHNMELYISHHFPLHSYLQGVTGRVWMDLDGSFCDPEKSNNIADSLFDIVETVLLPAQSDETKPPSEACVLALILSSRVLRDYNGKHKSSFSNGTVTDGVARALNTDVDDGTDQANKESSGTFSKEVELMLIKDYEAALSKISRLMPFPTTYWLIDPQLVEQVSTLESLGAISRLEQVIDDAVMAYEVDGSSADFVEQLIKDNLAYICSRLELVHPYIMTAFYNLMVNSTHFYRYYGGEGSRNSYISLTTTKERATTASSGKNQVEITKAMVIANTIRTYGIGGSHSFVHIKCLHTNLAFALAEGSTVGNVVFRALNQYTD</sequence>
<dbReference type="AlphaFoldDB" id="A0A9W5T8J3"/>
<organism evidence="2 3">
    <name type="scientific">Babesia ovis</name>
    <dbReference type="NCBI Taxonomy" id="5869"/>
    <lineage>
        <taxon>Eukaryota</taxon>
        <taxon>Sar</taxon>
        <taxon>Alveolata</taxon>
        <taxon>Apicomplexa</taxon>
        <taxon>Aconoidasida</taxon>
        <taxon>Piroplasmida</taxon>
        <taxon>Babesiidae</taxon>
        <taxon>Babesia</taxon>
    </lineage>
</organism>
<dbReference type="Proteomes" id="UP001057455">
    <property type="component" value="Unassembled WGS sequence"/>
</dbReference>
<dbReference type="InterPro" id="IPR007511">
    <property type="entry name" value="DUF501"/>
</dbReference>
<reference evidence="2" key="1">
    <citation type="submission" date="2019-12" db="EMBL/GenBank/DDBJ databases">
        <title>Genome sequence of Babesia ovis.</title>
        <authorList>
            <person name="Yamagishi J."/>
            <person name="Sevinc F."/>
            <person name="Xuan X."/>
        </authorList>
    </citation>
    <scope>NUCLEOTIDE SEQUENCE</scope>
    <source>
        <strain evidence="2">Selcuk</strain>
    </source>
</reference>
<name>A0A9W5T8J3_BABOV</name>
<feature type="region of interest" description="Disordered" evidence="1">
    <location>
        <begin position="196"/>
        <end position="217"/>
    </location>
</feature>
<keyword evidence="3" id="KW-1185">Reference proteome</keyword>
<evidence type="ECO:0000313" key="2">
    <source>
        <dbReference type="EMBL" id="GFE53153.1"/>
    </source>
</evidence>
<dbReference type="EMBL" id="BLIY01000004">
    <property type="protein sequence ID" value="GFE53153.1"/>
    <property type="molecule type" value="Genomic_DNA"/>
</dbReference>
<proteinExistence type="predicted"/>
<comment type="caution">
    <text evidence="2">The sequence shown here is derived from an EMBL/GenBank/DDBJ whole genome shotgun (WGS) entry which is preliminary data.</text>
</comment>
<dbReference type="OrthoDB" id="378649at2759"/>
<accession>A0A9W5T8J3</accession>
<feature type="compositionally biased region" description="Polar residues" evidence="1">
    <location>
        <begin position="202"/>
        <end position="217"/>
    </location>
</feature>
<evidence type="ECO:0000313" key="3">
    <source>
        <dbReference type="Proteomes" id="UP001057455"/>
    </source>
</evidence>
<evidence type="ECO:0000256" key="1">
    <source>
        <dbReference type="SAM" id="MobiDB-lite"/>
    </source>
</evidence>
<gene>
    <name evidence="2" type="ORF">BaOVIS_005570</name>
</gene>
<dbReference type="Pfam" id="PF04417">
    <property type="entry name" value="DUF501"/>
    <property type="match status" value="2"/>
</dbReference>
<protein>
    <submittedName>
        <fullName evidence="2">Uncharacterized protein</fullName>
    </submittedName>
</protein>